<dbReference type="STRING" id="174720.A0A0N5C2M4"/>
<organism evidence="6 7">
    <name type="scientific">Strongyloides papillosus</name>
    <name type="common">Intestinal threadworm</name>
    <dbReference type="NCBI Taxonomy" id="174720"/>
    <lineage>
        <taxon>Eukaryota</taxon>
        <taxon>Metazoa</taxon>
        <taxon>Ecdysozoa</taxon>
        <taxon>Nematoda</taxon>
        <taxon>Chromadorea</taxon>
        <taxon>Rhabditida</taxon>
        <taxon>Tylenchina</taxon>
        <taxon>Panagrolaimomorpha</taxon>
        <taxon>Strongyloidoidea</taxon>
        <taxon>Strongyloididae</taxon>
        <taxon>Strongyloides</taxon>
    </lineage>
</organism>
<dbReference type="Pfam" id="PF20209">
    <property type="entry name" value="DUF6570"/>
    <property type="match status" value="1"/>
</dbReference>
<dbReference type="SUPFAM" id="SSF52540">
    <property type="entry name" value="P-loop containing nucleoside triphosphate hydrolases"/>
    <property type="match status" value="2"/>
</dbReference>
<dbReference type="Gene3D" id="3.40.50.300">
    <property type="entry name" value="P-loop containing nucleotide triphosphate hydrolases"/>
    <property type="match status" value="2"/>
</dbReference>
<evidence type="ECO:0000259" key="2">
    <source>
        <dbReference type="Pfam" id="PF05970"/>
    </source>
</evidence>
<evidence type="ECO:0000259" key="4">
    <source>
        <dbReference type="Pfam" id="PF20209"/>
    </source>
</evidence>
<dbReference type="PANTHER" id="PTHR47642">
    <property type="entry name" value="ATP-DEPENDENT DNA HELICASE"/>
    <property type="match status" value="1"/>
</dbReference>
<dbReference type="PANTHER" id="PTHR47642:SF6">
    <property type="entry name" value="ATP-DEPENDENT DNA HELICASE"/>
    <property type="match status" value="1"/>
</dbReference>
<dbReference type="Proteomes" id="UP000046392">
    <property type="component" value="Unplaced"/>
</dbReference>
<keyword evidence="1" id="KW-0067">ATP-binding</keyword>
<feature type="domain" description="DUF6570" evidence="4">
    <location>
        <begin position="95"/>
        <end position="214"/>
    </location>
</feature>
<dbReference type="GO" id="GO:0016887">
    <property type="term" value="F:ATP hydrolysis activity"/>
    <property type="evidence" value="ECO:0007669"/>
    <property type="project" value="RHEA"/>
</dbReference>
<dbReference type="InterPro" id="IPR049163">
    <property type="entry name" value="Pif1-like_2B_dom"/>
</dbReference>
<dbReference type="Pfam" id="PF14214">
    <property type="entry name" value="Helitron_like_N"/>
    <property type="match status" value="1"/>
</dbReference>
<dbReference type="GO" id="GO:0043139">
    <property type="term" value="F:5'-3' DNA helicase activity"/>
    <property type="evidence" value="ECO:0007669"/>
    <property type="project" value="UniProtKB-EC"/>
</dbReference>
<evidence type="ECO:0000313" key="6">
    <source>
        <dbReference type="Proteomes" id="UP000046392"/>
    </source>
</evidence>
<keyword evidence="1" id="KW-0347">Helicase</keyword>
<sequence>MTLIERLRNDFTKIDLQICSICERLLMEEGMSLITNRSKYFTRLQLLLPTNEVNGIPVYSLKDHLFKVNQNHRNLLDDYVCSQCYKFISKNSLNDKPPKPALQNNLYFDIVPDELKNLNYIEKLLVSKTWCVQHIFSITELVKHHTDIRAVKGYAISFNIDNIKSFVEITKPGTRQIIVQNKTKTGIVYTNIVDVMKIYNALKWLKQHNPYYKDDFLPNLNNRSDMINFHANIEKQFLIHNAGKDNEGCCILKYNKYIPVQDYIPYVFEDGTTSGVKGDAIALYDLKYAKGKMGRLTNDKSLVTAFPWIYPYGRFSPYCERDTKITPAYYLKTVCRRADRKKVKDPQFIFALEKTEQEQEGKRNIQTSLRFEGGKEFKKSDLGFYANRGKLLSAFSSNRLSDAYWKKITNKLIVIESFIGPATWFMTLNPAASDWPEVTDLYKKYYDPEFGSKFNLEEEIAKDPFIFNMFFQKRVKLLLEALKNDPNILGKVVYYYYKTEYQQRGPPHCHFLLWTEDGMTLDVTNDASIKNFLDKYVTCSIYKNDEELNQIVTKYQTHKCLSMYCLKTKFKPIPPHKLKKPANELKKRDKTYKFTKCRFGYPKKPRPETTIFRMNSTIEAIMEISKRPHKSYELKRDIGEENINPYNPTIAMIFQSNTDLTFNALQITPAGAINYAAKYVSKSTLSNNEEVNNLMKELAFSNNKSIVSMLYTLAYSLHLRPQPYTEIMDAAVGNNTHDTSINVYYCSTETHENRTRMTEPMRDRDGEYIGLKTKENIYDNYYINRPIILEEACLFQILANFVCRTDNEDGKIRHDKINPYESYDSQSHIIQTDDEDVTRNIYYFITKNTQKRHLTSPCFHHNPKIDYPIPNHSIFLNPVKPRLLSFFNGLKTLNPDNTNDDIEDIYRRYCLLFVPYRSETYPETSKERFTNYMNYLRNTHPQSARDIEILIECANKYIKKQVLQSDFRDYKKQTEERLRHLMMEDGDNIDELGVYDDDDIDLLKDVQNEDEINQNINSLNCQQREIFDKVFNSVKNEIEINSQERCRLLVDGPGGTGKSYLIKVLSEAVTYYCRRRLNIADASYPNVLLCGPTGMAAKQIRGKTAHTLFGIPCNANFTYIKYTQLSTGKLTKLSETLKHAKLLIIDEISMIPNEILYMINLRINEAKKSDNRLFGNLNVMLLGDMMQLPPVCNHRNRPMFYKEIDIHKFKKMFGSTFSHRSAFLDFKFMPLTQNVRQREDPQFGRILNSIRFGEITDDVRYLLHDRLTENTLLETYIECYNKFGDCVVISPNNKTVNESNDFIIRSLAEDKCIPCYEISCKDILLVDNSGPKRIFKKKLARYSHDPLSDITLEELHSCLTAFEKFSKREELGLPAVLTICQYSRVMLTRNKNVSMGLCNGARGYVKYFTTNGELGTKTKLSSLDIISITIQFDNCEEPVEIRPSWHLYVQGKTLIKRIQFPLQICYSMTVHKCQGLTLPSAIINFPSGPSVKTNETPGLLYVALSRVRTSTSLYIYDLNIDNYNNANIENMLQIKKMHEEAATSDEEDTHEYETIPHT</sequence>
<dbReference type="GO" id="GO:0005524">
    <property type="term" value="F:ATP binding"/>
    <property type="evidence" value="ECO:0007669"/>
    <property type="project" value="UniProtKB-KW"/>
</dbReference>
<dbReference type="CDD" id="cd18809">
    <property type="entry name" value="SF1_C_RecD"/>
    <property type="match status" value="1"/>
</dbReference>
<evidence type="ECO:0000313" key="7">
    <source>
        <dbReference type="WBParaSite" id="SPAL_0001223400.1"/>
    </source>
</evidence>
<keyword evidence="1" id="KW-0233">DNA recombination</keyword>
<evidence type="ECO:0000256" key="1">
    <source>
        <dbReference type="RuleBase" id="RU363044"/>
    </source>
</evidence>
<keyword evidence="1" id="KW-0234">DNA repair</keyword>
<dbReference type="GO" id="GO:0000723">
    <property type="term" value="P:telomere maintenance"/>
    <property type="evidence" value="ECO:0007669"/>
    <property type="project" value="InterPro"/>
</dbReference>
<proteinExistence type="inferred from homology"/>
<keyword evidence="1" id="KW-0378">Hydrolase</keyword>
<dbReference type="WBParaSite" id="SPAL_0001223400.1">
    <property type="protein sequence ID" value="SPAL_0001223400.1"/>
    <property type="gene ID" value="SPAL_0001223400"/>
</dbReference>
<comment type="cofactor">
    <cofactor evidence="1">
        <name>Mg(2+)</name>
        <dbReference type="ChEBI" id="CHEBI:18420"/>
    </cofactor>
</comment>
<dbReference type="EC" id="5.6.2.3" evidence="1"/>
<keyword evidence="1" id="KW-0227">DNA damage</keyword>
<evidence type="ECO:0000259" key="5">
    <source>
        <dbReference type="Pfam" id="PF21530"/>
    </source>
</evidence>
<reference evidence="7" key="1">
    <citation type="submission" date="2017-02" db="UniProtKB">
        <authorList>
            <consortium name="WormBaseParasite"/>
        </authorList>
    </citation>
    <scope>IDENTIFICATION</scope>
</reference>
<dbReference type="InterPro" id="IPR027417">
    <property type="entry name" value="P-loop_NTPase"/>
</dbReference>
<comment type="similarity">
    <text evidence="1">Belongs to the helicase family.</text>
</comment>
<feature type="domain" description="DNA helicase Pif1-like 2B" evidence="5">
    <location>
        <begin position="1384"/>
        <end position="1406"/>
    </location>
</feature>
<dbReference type="InterPro" id="IPR010285">
    <property type="entry name" value="DNA_helicase_pif1-like_DEAD"/>
</dbReference>
<dbReference type="GO" id="GO:0006310">
    <property type="term" value="P:DNA recombination"/>
    <property type="evidence" value="ECO:0007669"/>
    <property type="project" value="UniProtKB-KW"/>
</dbReference>
<keyword evidence="1" id="KW-0547">Nucleotide-binding</keyword>
<protein>
    <recommendedName>
        <fullName evidence="1">ATP-dependent DNA helicase</fullName>
        <ecNumber evidence="1">5.6.2.3</ecNumber>
    </recommendedName>
</protein>
<dbReference type="Pfam" id="PF05970">
    <property type="entry name" value="PIF1"/>
    <property type="match status" value="1"/>
</dbReference>
<dbReference type="InterPro" id="IPR025476">
    <property type="entry name" value="Helitron_helicase-like"/>
</dbReference>
<name>A0A0N5C2M4_STREA</name>
<keyword evidence="6" id="KW-1185">Reference proteome</keyword>
<evidence type="ECO:0000259" key="3">
    <source>
        <dbReference type="Pfam" id="PF14214"/>
    </source>
</evidence>
<dbReference type="InterPro" id="IPR046700">
    <property type="entry name" value="DUF6570"/>
</dbReference>
<dbReference type="GO" id="GO:0006281">
    <property type="term" value="P:DNA repair"/>
    <property type="evidence" value="ECO:0007669"/>
    <property type="project" value="UniProtKB-KW"/>
</dbReference>
<feature type="domain" description="DNA helicase Pif1-like DEAD-box helicase" evidence="2">
    <location>
        <begin position="1019"/>
        <end position="1255"/>
    </location>
</feature>
<dbReference type="InterPro" id="IPR051055">
    <property type="entry name" value="PIF1_helicase"/>
</dbReference>
<accession>A0A0N5C2M4</accession>
<dbReference type="Pfam" id="PF21530">
    <property type="entry name" value="Pif1_2B_dom"/>
    <property type="match status" value="1"/>
</dbReference>
<comment type="catalytic activity">
    <reaction evidence="1">
        <text>ATP + H2O = ADP + phosphate + H(+)</text>
        <dbReference type="Rhea" id="RHEA:13065"/>
        <dbReference type="ChEBI" id="CHEBI:15377"/>
        <dbReference type="ChEBI" id="CHEBI:15378"/>
        <dbReference type="ChEBI" id="CHEBI:30616"/>
        <dbReference type="ChEBI" id="CHEBI:43474"/>
        <dbReference type="ChEBI" id="CHEBI:456216"/>
        <dbReference type="EC" id="5.6.2.3"/>
    </reaction>
</comment>
<feature type="domain" description="Helitron helicase-like" evidence="3">
    <location>
        <begin position="380"/>
        <end position="513"/>
    </location>
</feature>